<evidence type="ECO:0000313" key="2">
    <source>
        <dbReference type="EMBL" id="KAI5329624.1"/>
    </source>
</evidence>
<dbReference type="Proteomes" id="UP001054821">
    <property type="component" value="Chromosome 5"/>
</dbReference>
<dbReference type="PANTHER" id="PTHR46890:SF50">
    <property type="entry name" value="RNA-DIRECTED DNA POLYMERASE, EUKARYOTA, REVERSE TRANSCRIPTASE ZINC-BINDING DOMAIN PROTEIN-RELATED"/>
    <property type="match status" value="1"/>
</dbReference>
<feature type="domain" description="Reverse transcriptase" evidence="1">
    <location>
        <begin position="114"/>
        <end position="230"/>
    </location>
</feature>
<accession>A0AAD4VQU9</accession>
<dbReference type="InterPro" id="IPR000477">
    <property type="entry name" value="RT_dom"/>
</dbReference>
<dbReference type="SUPFAM" id="SSF56672">
    <property type="entry name" value="DNA/RNA polymerases"/>
    <property type="match status" value="1"/>
</dbReference>
<protein>
    <recommendedName>
        <fullName evidence="1">Reverse transcriptase domain-containing protein</fullName>
    </recommendedName>
</protein>
<dbReference type="InterPro" id="IPR052343">
    <property type="entry name" value="Retrotransposon-Effector_Assoc"/>
</dbReference>
<gene>
    <name evidence="2" type="ORF">L3X38_029021</name>
</gene>
<evidence type="ECO:0000259" key="1">
    <source>
        <dbReference type="Pfam" id="PF00078"/>
    </source>
</evidence>
<sequence length="433" mass="50445">MATGYRKRNFIDRLEVEGVGIIENEEGIESEANNFFKRLYSSNEEVGWGVEALNWCPIGMVQAAWIKRPFEEEEVRIVVFYCGKDKLPGADGFTLFFFQFCWDIVKCDLMKGAFEKNRQILNAVLVANGVVEDANKSNKSGLVFKIDFKHVEWRFMDDVLERKGFGGRWRSWIRGCLESVNFSIMINGRPRGKFTVTRGVRQGDPLSPFLFTLVIDVLSRLMEKAQENNFIHGLITGRDRVECCRFEVGRGNRVRFWEHNWAREGVLKDIFPRLFALSKKHFLCITHFVDIQVFPYNWDFGFKRNLNELELAEVIKLLDILDGIRLSPSRLDRRWWELEGSGSFSCKSFCSFLLYNGMAEAFPPYSLIWKAKSSPKNIWMERNMRIFYVYEGVGVGELWDRVKFWAALWASVTSDFKDYSYSTILRDMAAAVM</sequence>
<dbReference type="AlphaFoldDB" id="A0AAD4VQU9"/>
<comment type="caution">
    <text evidence="2">The sequence shown here is derived from an EMBL/GenBank/DDBJ whole genome shotgun (WGS) entry which is preliminary data.</text>
</comment>
<evidence type="ECO:0000313" key="3">
    <source>
        <dbReference type="Proteomes" id="UP001054821"/>
    </source>
</evidence>
<dbReference type="InterPro" id="IPR043502">
    <property type="entry name" value="DNA/RNA_pol_sf"/>
</dbReference>
<dbReference type="Pfam" id="PF00078">
    <property type="entry name" value="RVT_1"/>
    <property type="match status" value="1"/>
</dbReference>
<name>A0AAD4VQU9_PRUDU</name>
<dbReference type="EMBL" id="JAJFAZ020000005">
    <property type="protein sequence ID" value="KAI5329624.1"/>
    <property type="molecule type" value="Genomic_DNA"/>
</dbReference>
<organism evidence="2 3">
    <name type="scientific">Prunus dulcis</name>
    <name type="common">Almond</name>
    <name type="synonym">Amygdalus dulcis</name>
    <dbReference type="NCBI Taxonomy" id="3755"/>
    <lineage>
        <taxon>Eukaryota</taxon>
        <taxon>Viridiplantae</taxon>
        <taxon>Streptophyta</taxon>
        <taxon>Embryophyta</taxon>
        <taxon>Tracheophyta</taxon>
        <taxon>Spermatophyta</taxon>
        <taxon>Magnoliopsida</taxon>
        <taxon>eudicotyledons</taxon>
        <taxon>Gunneridae</taxon>
        <taxon>Pentapetalae</taxon>
        <taxon>rosids</taxon>
        <taxon>fabids</taxon>
        <taxon>Rosales</taxon>
        <taxon>Rosaceae</taxon>
        <taxon>Amygdaloideae</taxon>
        <taxon>Amygdaleae</taxon>
        <taxon>Prunus</taxon>
    </lineage>
</organism>
<dbReference type="PANTHER" id="PTHR46890">
    <property type="entry name" value="NON-LTR RETROLELEMENT REVERSE TRANSCRIPTASE-LIKE PROTEIN-RELATED"/>
    <property type="match status" value="1"/>
</dbReference>
<keyword evidence="3" id="KW-1185">Reference proteome</keyword>
<reference evidence="2 3" key="1">
    <citation type="journal article" date="2022" name="G3 (Bethesda)">
        <title>Whole-genome sequence and methylome profiling of the almond [Prunus dulcis (Mill.) D.A. Webb] cultivar 'Nonpareil'.</title>
        <authorList>
            <person name="D'Amico-Willman K.M."/>
            <person name="Ouma W.Z."/>
            <person name="Meulia T."/>
            <person name="Sideli G.M."/>
            <person name="Gradziel T.M."/>
            <person name="Fresnedo-Ramirez J."/>
        </authorList>
    </citation>
    <scope>NUCLEOTIDE SEQUENCE [LARGE SCALE GENOMIC DNA]</scope>
    <source>
        <strain evidence="2">Clone GOH B32 T37-40</strain>
    </source>
</reference>
<proteinExistence type="predicted"/>